<dbReference type="AlphaFoldDB" id="A0A1I1H4M3"/>
<dbReference type="InterPro" id="IPR044023">
    <property type="entry name" value="Ig_7"/>
</dbReference>
<keyword evidence="4" id="KW-0732">Signal</keyword>
<dbReference type="InterPro" id="IPR035986">
    <property type="entry name" value="PKD_dom_sf"/>
</dbReference>
<sequence length="1265" mass="132697">MKKSILSTALIVSALFTAHGQAHRQFQGIGSKPSRSLQKGVATNGTSTNMITPAFAVPVRRTCGTMELLQEQQAQGLMPSDAEFENWISEKQASMRAARQAQGVLSPNAPAAVIQIPVIVHVIHNGEAIGVGANISAAQVNSQIEVLNDDFRKKINTPGYNTHPAGADMEIEFVPAQVDLSGNPLAEPGIHRYAGTASSYSQTTFNSTIKPATSWDPTKYANLWTANLSGGILGYAQFPSNSTLTGLNTNGGASNTDGVVIGYQYFGSIAKVTTSQLSQGAPYNRGRTLTHELGHWLGLRHIWGDASCGTDYCNDTPTHAEANYSPTNNPNGCFTHPKSNSCGTADEMFENYMDYTNDVCMNIFTNDQKGRMAAVIANSPRRAELLTSTVGNAPITCAATPNLLPLAQDFEAGFLPTGWTIRNAGGDSTWHKANVSANGIGTGAVVMNNFTTNAAGALDFLMTPQHNFTAVTGAVLKFDVAYSPFSATSTDSLFLAYSVDCGNTFQTFWKKGGSALSTTGSAYSTSAFTPTATQWRTETVNLATVGSQIFGAGKDHVVIAFQNKSGYGNYLYLDNIQITTGSPVAAVPVADFVSSVDGGCAGTSVTFTNQSTNTPTSYAWTFEGGTPATSTAANPTVTYSTPGSYNVSLVATNSAGADTTVKSDFIFIGNATAQILPLTTTFETTDADSVAWSVINPNSDTTWVLVNTGSNGSATSAMMDNYSSASVYGTADVLLSPKMKFTATTQKLSFDVAYGFYGTDSTQTPPIVMADTIIVLASTDCGNTFKRIWAKGGAELATVTGLVKTAFTPTSSTQWRREGISLAAFKNLANVQFAIMNKSGYGNRVFLDSITIAAQTTCPTAPTITSTTTNICEGSAITMTVPNFAGTTYKWTGPNGFTSTVRNPSILAATPANSGTYYVTATVAGCTSVPSVITVNVNPKPAAPVATVSAATLCSNDTIRLHASTVADAAYYWTGPNNFTSNVQNPVLANPTSAMVGTYSVYAIARGCTSAVATAMVTSVVTGPTTIAVTGSASICAGLNLSLAATNVTGATYAWTGPNGYTAATRTISITAATVAASGTYTVVATKNGCASNTVTTTVTVKPAPNMPTVSLVNDSLISDTVAATYQWYKNTTPITGATSRKYKPTVSGNYAVRIGNAQPCYATSTLFAYTLVGVGSQILNQAVSLFPSPSTGLFHLNIEDDRNADIKINVFDILGKEVANVAARKSDALFEQTLDLQHLPDGTYFVKIQEGNLITTRRIVKAAK</sequence>
<evidence type="ECO:0000256" key="1">
    <source>
        <dbReference type="ARBA" id="ARBA00008721"/>
    </source>
</evidence>
<dbReference type="PANTHER" id="PTHR47466">
    <property type="match status" value="1"/>
</dbReference>
<evidence type="ECO:0000256" key="4">
    <source>
        <dbReference type="ARBA" id="ARBA00022729"/>
    </source>
</evidence>
<evidence type="ECO:0000256" key="2">
    <source>
        <dbReference type="ARBA" id="ARBA00022670"/>
    </source>
</evidence>
<dbReference type="InterPro" id="IPR022409">
    <property type="entry name" value="PKD/Chitinase_dom"/>
</dbReference>
<dbReference type="SUPFAM" id="SSF55486">
    <property type="entry name" value="Metalloproteases ('zincins'), catalytic domain"/>
    <property type="match status" value="1"/>
</dbReference>
<comment type="similarity">
    <text evidence="1">Belongs to the peptidase M43B family.</text>
</comment>
<keyword evidence="12" id="KW-1185">Reference proteome</keyword>
<dbReference type="CDD" id="cd00146">
    <property type="entry name" value="PKD"/>
    <property type="match status" value="1"/>
</dbReference>
<accession>A0A1I1H4M3</accession>
<dbReference type="CDD" id="cd04275">
    <property type="entry name" value="ZnMc_pappalysin_like"/>
    <property type="match status" value="1"/>
</dbReference>
<evidence type="ECO:0000256" key="7">
    <source>
        <dbReference type="ARBA" id="ARBA00023049"/>
    </source>
</evidence>
<dbReference type="STRING" id="927664.SAMN05421780_103195"/>
<evidence type="ECO:0000256" key="6">
    <source>
        <dbReference type="ARBA" id="ARBA00022833"/>
    </source>
</evidence>
<dbReference type="Pfam" id="PF18911">
    <property type="entry name" value="PKD_4"/>
    <property type="match status" value="1"/>
</dbReference>
<gene>
    <name evidence="11" type="ORF">SAMN05421780_103195</name>
</gene>
<dbReference type="Gene3D" id="2.60.120.260">
    <property type="entry name" value="Galactose-binding domain-like"/>
    <property type="match status" value="2"/>
</dbReference>
<dbReference type="InterPro" id="IPR013783">
    <property type="entry name" value="Ig-like_fold"/>
</dbReference>
<keyword evidence="6" id="KW-0862">Zinc</keyword>
<evidence type="ECO:0000259" key="10">
    <source>
        <dbReference type="PROSITE" id="PS50093"/>
    </source>
</evidence>
<evidence type="ECO:0000313" key="12">
    <source>
        <dbReference type="Proteomes" id="UP000199514"/>
    </source>
</evidence>
<feature type="compositionally biased region" description="Polar residues" evidence="9">
    <location>
        <begin position="33"/>
        <end position="45"/>
    </location>
</feature>
<dbReference type="Pfam" id="PF18962">
    <property type="entry name" value="Por_Secre_tail"/>
    <property type="match status" value="1"/>
</dbReference>
<organism evidence="11 12">
    <name type="scientific">Flexibacter flexilis DSM 6793</name>
    <dbReference type="NCBI Taxonomy" id="927664"/>
    <lineage>
        <taxon>Bacteria</taxon>
        <taxon>Pseudomonadati</taxon>
        <taxon>Bacteroidota</taxon>
        <taxon>Cytophagia</taxon>
        <taxon>Cytophagales</taxon>
        <taxon>Flexibacteraceae</taxon>
        <taxon>Flexibacter</taxon>
    </lineage>
</organism>
<evidence type="ECO:0000256" key="3">
    <source>
        <dbReference type="ARBA" id="ARBA00022723"/>
    </source>
</evidence>
<keyword evidence="2" id="KW-0645">Protease</keyword>
<dbReference type="Gene3D" id="3.40.390.10">
    <property type="entry name" value="Collagenase (Catalytic Domain)"/>
    <property type="match status" value="1"/>
</dbReference>
<dbReference type="InterPro" id="IPR026444">
    <property type="entry name" value="Secre_tail"/>
</dbReference>
<evidence type="ECO:0000256" key="8">
    <source>
        <dbReference type="ARBA" id="ARBA00023157"/>
    </source>
</evidence>
<evidence type="ECO:0000313" key="11">
    <source>
        <dbReference type="EMBL" id="SFC18502.1"/>
    </source>
</evidence>
<dbReference type="GO" id="GO:0046872">
    <property type="term" value="F:metal ion binding"/>
    <property type="evidence" value="ECO:0007669"/>
    <property type="project" value="UniProtKB-KW"/>
</dbReference>
<dbReference type="SMART" id="SM00409">
    <property type="entry name" value="IG"/>
    <property type="match status" value="2"/>
</dbReference>
<dbReference type="GO" id="GO:0008237">
    <property type="term" value="F:metallopeptidase activity"/>
    <property type="evidence" value="ECO:0007669"/>
    <property type="project" value="UniProtKB-KW"/>
</dbReference>
<dbReference type="SMART" id="SM00089">
    <property type="entry name" value="PKD"/>
    <property type="match status" value="1"/>
</dbReference>
<dbReference type="GO" id="GO:0006508">
    <property type="term" value="P:proteolysis"/>
    <property type="evidence" value="ECO:0007669"/>
    <property type="project" value="UniProtKB-KW"/>
</dbReference>
<dbReference type="PROSITE" id="PS50093">
    <property type="entry name" value="PKD"/>
    <property type="match status" value="1"/>
</dbReference>
<keyword evidence="5" id="KW-0378">Hydrolase</keyword>
<keyword evidence="3" id="KW-0479">Metal-binding</keyword>
<dbReference type="EMBL" id="FOLE01000003">
    <property type="protein sequence ID" value="SFC18502.1"/>
    <property type="molecule type" value="Genomic_DNA"/>
</dbReference>
<dbReference type="SUPFAM" id="SSF49299">
    <property type="entry name" value="PKD domain"/>
    <property type="match status" value="1"/>
</dbReference>
<evidence type="ECO:0000256" key="9">
    <source>
        <dbReference type="SAM" id="MobiDB-lite"/>
    </source>
</evidence>
<feature type="region of interest" description="Disordered" evidence="9">
    <location>
        <begin position="26"/>
        <end position="45"/>
    </location>
</feature>
<feature type="domain" description="PKD" evidence="10">
    <location>
        <begin position="588"/>
        <end position="664"/>
    </location>
</feature>
<dbReference type="InterPro" id="IPR000601">
    <property type="entry name" value="PKD_dom"/>
</dbReference>
<name>A0A1I1H4M3_9BACT</name>
<keyword evidence="7" id="KW-0482">Metalloprotease</keyword>
<dbReference type="PANTHER" id="PTHR47466:SF1">
    <property type="entry name" value="METALLOPROTEASE MEP1 (AFU_ORTHOLOGUE AFUA_1G07730)-RELATED"/>
    <property type="match status" value="1"/>
</dbReference>
<dbReference type="InterPro" id="IPR003599">
    <property type="entry name" value="Ig_sub"/>
</dbReference>
<dbReference type="Pfam" id="PF19081">
    <property type="entry name" value="Ig_7"/>
    <property type="match status" value="1"/>
</dbReference>
<proteinExistence type="inferred from homology"/>
<keyword evidence="8" id="KW-1015">Disulfide bond</keyword>
<dbReference type="Gene3D" id="2.60.40.10">
    <property type="entry name" value="Immunoglobulins"/>
    <property type="match status" value="4"/>
</dbReference>
<dbReference type="Pfam" id="PF05572">
    <property type="entry name" value="Peptidase_M43"/>
    <property type="match status" value="1"/>
</dbReference>
<reference evidence="11 12" key="1">
    <citation type="submission" date="2016-10" db="EMBL/GenBank/DDBJ databases">
        <authorList>
            <person name="de Groot N.N."/>
        </authorList>
    </citation>
    <scope>NUCLEOTIDE SEQUENCE [LARGE SCALE GENOMIC DNA]</scope>
    <source>
        <strain evidence="11 12">DSM 6793</strain>
    </source>
</reference>
<dbReference type="InterPro" id="IPR008754">
    <property type="entry name" value="Peptidase_M43"/>
</dbReference>
<dbReference type="Proteomes" id="UP000199514">
    <property type="component" value="Unassembled WGS sequence"/>
</dbReference>
<protein>
    <submittedName>
        <fullName evidence="11">Por secretion system C-terminal sorting domain-containing protein</fullName>
    </submittedName>
</protein>
<dbReference type="NCBIfam" id="TIGR04183">
    <property type="entry name" value="Por_Secre_tail"/>
    <property type="match status" value="1"/>
</dbReference>
<evidence type="ECO:0000256" key="5">
    <source>
        <dbReference type="ARBA" id="ARBA00022801"/>
    </source>
</evidence>
<dbReference type="InterPro" id="IPR024079">
    <property type="entry name" value="MetalloPept_cat_dom_sf"/>
</dbReference>